<keyword evidence="2" id="KW-1185">Reference proteome</keyword>
<evidence type="ECO:0000313" key="1">
    <source>
        <dbReference type="EMBL" id="RZB72596.1"/>
    </source>
</evidence>
<dbReference type="Proteomes" id="UP000289340">
    <property type="component" value="Chromosome 13"/>
</dbReference>
<dbReference type="EMBL" id="QZWG01000013">
    <property type="protein sequence ID" value="RZB72596.1"/>
    <property type="molecule type" value="Genomic_DNA"/>
</dbReference>
<accession>A0A445HG65</accession>
<dbReference type="AlphaFoldDB" id="A0A445HG65"/>
<name>A0A445HG65_GLYSO</name>
<proteinExistence type="predicted"/>
<organism evidence="1 2">
    <name type="scientific">Glycine soja</name>
    <name type="common">Wild soybean</name>
    <dbReference type="NCBI Taxonomy" id="3848"/>
    <lineage>
        <taxon>Eukaryota</taxon>
        <taxon>Viridiplantae</taxon>
        <taxon>Streptophyta</taxon>
        <taxon>Embryophyta</taxon>
        <taxon>Tracheophyta</taxon>
        <taxon>Spermatophyta</taxon>
        <taxon>Magnoliopsida</taxon>
        <taxon>eudicotyledons</taxon>
        <taxon>Gunneridae</taxon>
        <taxon>Pentapetalae</taxon>
        <taxon>rosids</taxon>
        <taxon>fabids</taxon>
        <taxon>Fabales</taxon>
        <taxon>Fabaceae</taxon>
        <taxon>Papilionoideae</taxon>
        <taxon>50 kb inversion clade</taxon>
        <taxon>NPAAA clade</taxon>
        <taxon>indigoferoid/millettioid clade</taxon>
        <taxon>Phaseoleae</taxon>
        <taxon>Glycine</taxon>
        <taxon>Glycine subgen. Soja</taxon>
    </lineage>
</organism>
<reference evidence="1 2" key="1">
    <citation type="submission" date="2018-09" db="EMBL/GenBank/DDBJ databases">
        <title>A high-quality reference genome of wild soybean provides a powerful tool to mine soybean genomes.</title>
        <authorList>
            <person name="Xie M."/>
            <person name="Chung C.Y.L."/>
            <person name="Li M.-W."/>
            <person name="Wong F.-L."/>
            <person name="Chan T.-F."/>
            <person name="Lam H.-M."/>
        </authorList>
    </citation>
    <scope>NUCLEOTIDE SEQUENCE [LARGE SCALE GENOMIC DNA]</scope>
    <source>
        <strain evidence="2">cv. W05</strain>
        <tissue evidence="1">Hypocotyl of etiolated seedlings</tissue>
    </source>
</reference>
<evidence type="ECO:0000313" key="2">
    <source>
        <dbReference type="Proteomes" id="UP000289340"/>
    </source>
</evidence>
<protein>
    <submittedName>
        <fullName evidence="1">Uncharacterized protein</fullName>
    </submittedName>
</protein>
<comment type="caution">
    <text evidence="1">The sequence shown here is derived from an EMBL/GenBank/DDBJ whole genome shotgun (WGS) entry which is preliminary data.</text>
</comment>
<gene>
    <name evidence="1" type="ORF">D0Y65_036720</name>
</gene>
<sequence length="70" mass="8049">MLLFFQGYAKTLLLEGGFSWKGQLQSFGIFQLLHLTSHTVIWALEGPLRMATPLLYVPYSLLVLFLYNKI</sequence>